<dbReference type="Proteomes" id="UP001392318">
    <property type="component" value="Unassembled WGS sequence"/>
</dbReference>
<accession>A0ACC6RQT1</accession>
<organism evidence="1 2">
    <name type="scientific">Paraburkholderia unamae</name>
    <dbReference type="NCBI Taxonomy" id="219649"/>
    <lineage>
        <taxon>Bacteria</taxon>
        <taxon>Pseudomonadati</taxon>
        <taxon>Pseudomonadota</taxon>
        <taxon>Betaproteobacteria</taxon>
        <taxon>Burkholderiales</taxon>
        <taxon>Burkholderiaceae</taxon>
        <taxon>Paraburkholderia</taxon>
    </lineage>
</organism>
<comment type="caution">
    <text evidence="1">The sequence shown here is derived from an EMBL/GenBank/DDBJ whole genome shotgun (WGS) entry which is preliminary data.</text>
</comment>
<gene>
    <name evidence="1" type="ORF">VSR83_27895</name>
</gene>
<evidence type="ECO:0000313" key="2">
    <source>
        <dbReference type="Proteomes" id="UP001392318"/>
    </source>
</evidence>
<evidence type="ECO:0000313" key="1">
    <source>
        <dbReference type="EMBL" id="MEM5403814.1"/>
    </source>
</evidence>
<proteinExistence type="predicted"/>
<protein>
    <submittedName>
        <fullName evidence="1">Uncharacterized protein</fullName>
    </submittedName>
</protein>
<reference evidence="1" key="1">
    <citation type="submission" date="2024-01" db="EMBL/GenBank/DDBJ databases">
        <title>The diversity of rhizobia nodulating Mimosa spp. in eleven states of Brazil covering several biomes is determined by host plant, location, and edaphic factors.</title>
        <authorList>
            <person name="Rouws L."/>
            <person name="Barauna A."/>
            <person name="Beukes C."/>
            <person name="De Faria S.M."/>
            <person name="Gross E."/>
            <person name="Dos Reis Junior F.B."/>
            <person name="Simon M."/>
            <person name="Maluk M."/>
            <person name="Odee D.W."/>
            <person name="Kenicer G."/>
            <person name="Young J.P.W."/>
            <person name="Reis V.M."/>
            <person name="Zilli J."/>
            <person name="James E.K."/>
        </authorList>
    </citation>
    <scope>NUCLEOTIDE SEQUENCE</scope>
    <source>
        <strain evidence="1">JPY452</strain>
    </source>
</reference>
<name>A0ACC6RQT1_9BURK</name>
<sequence>MRLPFCRAAVIGVVGVLAAGAGAPASFALDAVSVAMPQAVKP</sequence>
<keyword evidence="2" id="KW-1185">Reference proteome</keyword>
<dbReference type="EMBL" id="JAYMRU010000024">
    <property type="protein sequence ID" value="MEM5403814.1"/>
    <property type="molecule type" value="Genomic_DNA"/>
</dbReference>